<keyword evidence="2" id="KW-1185">Reference proteome</keyword>
<proteinExistence type="predicted"/>
<evidence type="ECO:0000313" key="2">
    <source>
        <dbReference type="Proteomes" id="UP000320643"/>
    </source>
</evidence>
<dbReference type="InterPro" id="IPR018534">
    <property type="entry name" value="Tet_reg_excision_RteC"/>
</dbReference>
<protein>
    <submittedName>
        <fullName evidence="1">Tetracycline regulation of excision, RteC</fullName>
    </submittedName>
</protein>
<dbReference type="Pfam" id="PF09357">
    <property type="entry name" value="RteC"/>
    <property type="match status" value="1"/>
</dbReference>
<comment type="caution">
    <text evidence="1">The sequence shown here is derived from an EMBL/GenBank/DDBJ whole genome shotgun (WGS) entry which is preliminary data.</text>
</comment>
<accession>A0A552UZI4</accession>
<dbReference type="EMBL" id="VJVZ01000008">
    <property type="protein sequence ID" value="TRW23635.1"/>
    <property type="molecule type" value="Genomic_DNA"/>
</dbReference>
<dbReference type="Proteomes" id="UP000320643">
    <property type="component" value="Unassembled WGS sequence"/>
</dbReference>
<dbReference type="OrthoDB" id="790983at2"/>
<dbReference type="RefSeq" id="WP_143373892.1">
    <property type="nucleotide sequence ID" value="NZ_VJVZ01000008.1"/>
</dbReference>
<reference evidence="1 2" key="1">
    <citation type="submission" date="2019-07" db="EMBL/GenBank/DDBJ databases">
        <title>Flavobacterium sp. nov., isolated from glacier ice.</title>
        <authorList>
            <person name="Liu Q."/>
            <person name="Xin Y.-H."/>
        </authorList>
    </citation>
    <scope>NUCLEOTIDE SEQUENCE [LARGE SCALE GENOMIC DNA]</scope>
    <source>
        <strain evidence="1 2">ZT4R6</strain>
    </source>
</reference>
<sequence>MVQSAFYRKILSDISTREQELSISAGNAIDHAGSMINVLHEALCALKEHLNKIPFTDSAEEIGFFREVKPQVMGKLIFYNDVYRIETTCPVQGGKMFRKYFSGQLKLLKQNEAGHLDMDFYRYYRSGRTDKDTEFFQRDRLHFINGLDIFYFEMDPHFSTYYDHLVARILAHDLLYAYLLSRVDPDNPVQNGLMDLPEDLCWTGTKNALIELIYALYISGVISHGKIGVRKVGLIFQGLFKTPLGDIHHAFHRMKDRAGRRTLFIDQLKDSLEHYMDKSL</sequence>
<name>A0A552UZI4_9FLAO</name>
<dbReference type="AlphaFoldDB" id="A0A552UZI4"/>
<organism evidence="1 2">
    <name type="scientific">Flavobacterium zepuense</name>
    <dbReference type="NCBI Taxonomy" id="2593302"/>
    <lineage>
        <taxon>Bacteria</taxon>
        <taxon>Pseudomonadati</taxon>
        <taxon>Bacteroidota</taxon>
        <taxon>Flavobacteriia</taxon>
        <taxon>Flavobacteriales</taxon>
        <taxon>Flavobacteriaceae</taxon>
        <taxon>Flavobacterium</taxon>
    </lineage>
</organism>
<gene>
    <name evidence="1" type="ORF">FMM05_13320</name>
</gene>
<evidence type="ECO:0000313" key="1">
    <source>
        <dbReference type="EMBL" id="TRW23635.1"/>
    </source>
</evidence>